<evidence type="ECO:0000256" key="10">
    <source>
        <dbReference type="SAM" id="MobiDB-lite"/>
    </source>
</evidence>
<evidence type="ECO:0000256" key="9">
    <source>
        <dbReference type="PROSITE-ProRule" id="PRU00322"/>
    </source>
</evidence>
<evidence type="ECO:0000256" key="2">
    <source>
        <dbReference type="ARBA" id="ARBA00022723"/>
    </source>
</evidence>
<dbReference type="AlphaFoldDB" id="A0A6G0XPE7"/>
<feature type="region of interest" description="Disordered" evidence="10">
    <location>
        <begin position="578"/>
        <end position="609"/>
    </location>
</feature>
<feature type="domain" description="RRM" evidence="11">
    <location>
        <begin position="247"/>
        <end position="326"/>
    </location>
</feature>
<feature type="domain" description="G-patch" evidence="12">
    <location>
        <begin position="623"/>
        <end position="671"/>
    </location>
</feature>
<dbReference type="PROSITE" id="PS50174">
    <property type="entry name" value="G_PATCH"/>
    <property type="match status" value="1"/>
</dbReference>
<evidence type="ECO:0000256" key="8">
    <source>
        <dbReference type="PROSITE-ProRule" id="PRU00176"/>
    </source>
</evidence>
<dbReference type="InterPro" id="IPR000467">
    <property type="entry name" value="G_patch_dom"/>
</dbReference>
<dbReference type="SMART" id="SM00547">
    <property type="entry name" value="ZnF_RBZ"/>
    <property type="match status" value="1"/>
</dbReference>
<dbReference type="Proteomes" id="UP000481153">
    <property type="component" value="Unassembled WGS sequence"/>
</dbReference>
<dbReference type="EMBL" id="VJMJ01000029">
    <property type="protein sequence ID" value="KAF0742277.1"/>
    <property type="molecule type" value="Genomic_DNA"/>
</dbReference>
<dbReference type="Pfam" id="PF17780">
    <property type="entry name" value="OCRE"/>
    <property type="match status" value="1"/>
</dbReference>
<dbReference type="InterPro" id="IPR000504">
    <property type="entry name" value="RRM_dom"/>
</dbReference>
<accession>A0A6G0XPE7</accession>
<keyword evidence="3" id="KW-0677">Repeat</keyword>
<evidence type="ECO:0000259" key="13">
    <source>
        <dbReference type="PROSITE" id="PS50199"/>
    </source>
</evidence>
<dbReference type="PANTHER" id="PTHR13948:SF3">
    <property type="entry name" value="FI21118P1"/>
    <property type="match status" value="1"/>
</dbReference>
<proteinExistence type="predicted"/>
<keyword evidence="5" id="KW-0862">Zinc</keyword>
<sequence>MHRRSDSRDRHRRDHRDYSRSRSPSRGLRRSRSRESAKRYRHDDNTVRRSTRDIEGNWKDQPRLEQDSDSYRSTSQVETEKVQHEAIRPNEREEPPRQPPSVLIEPSQTLVLKGLSFSTTNAEVMQALSAFVPVSGKVVMNKVTGESRGFAFINFASIESAQYVVQYYAQQPLMIRGRTIGIGYSEPSRNQHYSAQPVRCDWLCHICNASNFAKRLECYKCSMPKSDYAIEVPRQNPEANNLTIPSHILAVRSLPSEAQEADLTQLFMNYPGMKEVRLVRDRATNVSRGFGFVEFASAEHATAALGAMGYEFYYGNSLVRLSYGMDSSHPVVPRDLGANAQALANAAVEAAQWSLYNSYKPHESAESAVDELLASASASVPTGPQIPRKEFPLSFEEAGGSFVYSAEFGLYYDTDSMFYYDPTSKVYYNSFLGKYHKYDHPSQKFEDFLPPLPVDDQIATETLQKKDSQKSNKKKVAISFGIKPSFTKPTLSATPLVTNHPVPMVSAVKKKHADEIAKWSQQQMSELTATPSTAQVAEKNTAQVAQPAICLLCRRKFNSAAQLRKHEELSDLHKQNLAKAKQTQQALRVKEPKESPAPSHYVDVTPPPVPVEVARVDKPLDDQSNIGGKMLKMMGWKSGEGLGKSGTGITAPVAAVGKSSGDTSGLGGNTLSSNPAVLAASSKRERVQQITRARFEGLNG</sequence>
<evidence type="ECO:0000313" key="15">
    <source>
        <dbReference type="Proteomes" id="UP000481153"/>
    </source>
</evidence>
<evidence type="ECO:0000256" key="4">
    <source>
        <dbReference type="ARBA" id="ARBA00022771"/>
    </source>
</evidence>
<evidence type="ECO:0008006" key="16">
    <source>
        <dbReference type="Google" id="ProtNLM"/>
    </source>
</evidence>
<dbReference type="Pfam" id="PF00076">
    <property type="entry name" value="RRM_1"/>
    <property type="match status" value="2"/>
</dbReference>
<dbReference type="SUPFAM" id="SSF90209">
    <property type="entry name" value="Ran binding protein zinc finger-like"/>
    <property type="match status" value="1"/>
</dbReference>
<evidence type="ECO:0000256" key="1">
    <source>
        <dbReference type="ARBA" id="ARBA00004123"/>
    </source>
</evidence>
<keyword evidence="7" id="KW-0539">Nucleus</keyword>
<feature type="domain" description="RRM" evidence="11">
    <location>
        <begin position="108"/>
        <end position="187"/>
    </location>
</feature>
<dbReference type="Gene3D" id="3.30.70.330">
    <property type="match status" value="2"/>
</dbReference>
<gene>
    <name evidence="14" type="ORF">Ae201684_002680</name>
</gene>
<dbReference type="GO" id="GO:0005634">
    <property type="term" value="C:nucleus"/>
    <property type="evidence" value="ECO:0007669"/>
    <property type="project" value="UniProtKB-SubCell"/>
</dbReference>
<dbReference type="PROSITE" id="PS50199">
    <property type="entry name" value="ZF_RANBP2_2"/>
    <property type="match status" value="1"/>
</dbReference>
<dbReference type="PROSITE" id="PS50102">
    <property type="entry name" value="RRM"/>
    <property type="match status" value="2"/>
</dbReference>
<dbReference type="InterPro" id="IPR035979">
    <property type="entry name" value="RBD_domain_sf"/>
</dbReference>
<dbReference type="Gene3D" id="4.10.1060.10">
    <property type="entry name" value="Zinc finger, RanBP2-type"/>
    <property type="match status" value="1"/>
</dbReference>
<feature type="compositionally biased region" description="Basic and acidic residues" evidence="10">
    <location>
        <begin position="33"/>
        <end position="70"/>
    </location>
</feature>
<dbReference type="GO" id="GO:0008270">
    <property type="term" value="F:zinc ion binding"/>
    <property type="evidence" value="ECO:0007669"/>
    <property type="project" value="UniProtKB-KW"/>
</dbReference>
<evidence type="ECO:0000256" key="6">
    <source>
        <dbReference type="ARBA" id="ARBA00022884"/>
    </source>
</evidence>
<protein>
    <recommendedName>
        <fullName evidence="16">RNA-binding protein</fullName>
    </recommendedName>
</protein>
<dbReference type="SMART" id="SM00360">
    <property type="entry name" value="RRM"/>
    <property type="match status" value="2"/>
</dbReference>
<dbReference type="Pfam" id="PF01585">
    <property type="entry name" value="G-patch"/>
    <property type="match status" value="1"/>
</dbReference>
<dbReference type="CDD" id="cd12247">
    <property type="entry name" value="RRM2_U1A_like"/>
    <property type="match status" value="1"/>
</dbReference>
<dbReference type="GO" id="GO:0000398">
    <property type="term" value="P:mRNA splicing, via spliceosome"/>
    <property type="evidence" value="ECO:0007669"/>
    <property type="project" value="TreeGrafter"/>
</dbReference>
<name>A0A6G0XPE7_9STRA</name>
<dbReference type="InterPro" id="IPR001876">
    <property type="entry name" value="Znf_RanBP2"/>
</dbReference>
<evidence type="ECO:0000256" key="7">
    <source>
        <dbReference type="ARBA" id="ARBA00023242"/>
    </source>
</evidence>
<evidence type="ECO:0000256" key="3">
    <source>
        <dbReference type="ARBA" id="ARBA00022737"/>
    </source>
</evidence>
<dbReference type="PROSITE" id="PS01358">
    <property type="entry name" value="ZF_RANBP2_1"/>
    <property type="match status" value="1"/>
</dbReference>
<evidence type="ECO:0000259" key="12">
    <source>
        <dbReference type="PROSITE" id="PS50174"/>
    </source>
</evidence>
<dbReference type="PANTHER" id="PTHR13948">
    <property type="entry name" value="RNA-BINDING PROTEIN"/>
    <property type="match status" value="1"/>
</dbReference>
<reference evidence="14 15" key="1">
    <citation type="submission" date="2019-07" db="EMBL/GenBank/DDBJ databases">
        <title>Genomics analysis of Aphanomyces spp. identifies a new class of oomycete effector associated with host adaptation.</title>
        <authorList>
            <person name="Gaulin E."/>
        </authorList>
    </citation>
    <scope>NUCLEOTIDE SEQUENCE [LARGE SCALE GENOMIC DNA]</scope>
    <source>
        <strain evidence="14 15">ATCC 201684</strain>
    </source>
</reference>
<evidence type="ECO:0000313" key="14">
    <source>
        <dbReference type="EMBL" id="KAF0742277.1"/>
    </source>
</evidence>
<feature type="region of interest" description="Disordered" evidence="10">
    <location>
        <begin position="1"/>
        <end position="102"/>
    </location>
</feature>
<feature type="domain" description="RanBP2-type" evidence="13">
    <location>
        <begin position="197"/>
        <end position="227"/>
    </location>
</feature>
<dbReference type="GO" id="GO:0003723">
    <property type="term" value="F:RNA binding"/>
    <property type="evidence" value="ECO:0007669"/>
    <property type="project" value="UniProtKB-UniRule"/>
</dbReference>
<keyword evidence="6 8" id="KW-0694">RNA-binding</keyword>
<keyword evidence="15" id="KW-1185">Reference proteome</keyword>
<dbReference type="VEuPathDB" id="FungiDB:AeMF1_009404"/>
<comment type="caution">
    <text evidence="14">The sequence shown here is derived from an EMBL/GenBank/DDBJ whole genome shotgun (WGS) entry which is preliminary data.</text>
</comment>
<keyword evidence="4 9" id="KW-0863">Zinc-finger</keyword>
<keyword evidence="2" id="KW-0479">Metal-binding</keyword>
<evidence type="ECO:0000256" key="5">
    <source>
        <dbReference type="ARBA" id="ARBA00022833"/>
    </source>
</evidence>
<feature type="compositionally biased region" description="Basic and acidic residues" evidence="10">
    <location>
        <begin position="78"/>
        <end position="96"/>
    </location>
</feature>
<organism evidence="14 15">
    <name type="scientific">Aphanomyces euteiches</name>
    <dbReference type="NCBI Taxonomy" id="100861"/>
    <lineage>
        <taxon>Eukaryota</taxon>
        <taxon>Sar</taxon>
        <taxon>Stramenopiles</taxon>
        <taxon>Oomycota</taxon>
        <taxon>Saprolegniomycetes</taxon>
        <taxon>Saprolegniales</taxon>
        <taxon>Verrucalvaceae</taxon>
        <taxon>Aphanomyces</taxon>
    </lineage>
</organism>
<comment type="subcellular location">
    <subcellularLocation>
        <location evidence="1">Nucleus</location>
    </subcellularLocation>
</comment>
<dbReference type="SUPFAM" id="SSF54928">
    <property type="entry name" value="RNA-binding domain, RBD"/>
    <property type="match status" value="1"/>
</dbReference>
<dbReference type="InterPro" id="IPR036443">
    <property type="entry name" value="Znf_RanBP2_sf"/>
</dbReference>
<dbReference type="SMART" id="SM00443">
    <property type="entry name" value="G_patch"/>
    <property type="match status" value="1"/>
</dbReference>
<dbReference type="InterPro" id="IPR012677">
    <property type="entry name" value="Nucleotide-bd_a/b_plait_sf"/>
</dbReference>
<feature type="compositionally biased region" description="Basic and acidic residues" evidence="10">
    <location>
        <begin position="1"/>
        <end position="20"/>
    </location>
</feature>
<dbReference type="InterPro" id="IPR041591">
    <property type="entry name" value="OCRE"/>
</dbReference>
<evidence type="ECO:0000259" key="11">
    <source>
        <dbReference type="PROSITE" id="PS50102"/>
    </source>
</evidence>